<proteinExistence type="predicted"/>
<organism evidence="1 2">
    <name type="scientific">Calocera cornea HHB12733</name>
    <dbReference type="NCBI Taxonomy" id="1353952"/>
    <lineage>
        <taxon>Eukaryota</taxon>
        <taxon>Fungi</taxon>
        <taxon>Dikarya</taxon>
        <taxon>Basidiomycota</taxon>
        <taxon>Agaricomycotina</taxon>
        <taxon>Dacrymycetes</taxon>
        <taxon>Dacrymycetales</taxon>
        <taxon>Dacrymycetaceae</taxon>
        <taxon>Calocera</taxon>
    </lineage>
</organism>
<dbReference type="OrthoDB" id="3050185at2759"/>
<dbReference type="AlphaFoldDB" id="A0A165JER0"/>
<feature type="non-terminal residue" evidence="1">
    <location>
        <position position="1"/>
    </location>
</feature>
<name>A0A165JER0_9BASI</name>
<evidence type="ECO:0000313" key="2">
    <source>
        <dbReference type="Proteomes" id="UP000076842"/>
    </source>
</evidence>
<reference evidence="1 2" key="1">
    <citation type="journal article" date="2016" name="Mol. Biol. Evol.">
        <title>Comparative Genomics of Early-Diverging Mushroom-Forming Fungi Provides Insights into the Origins of Lignocellulose Decay Capabilities.</title>
        <authorList>
            <person name="Nagy L.G."/>
            <person name="Riley R."/>
            <person name="Tritt A."/>
            <person name="Adam C."/>
            <person name="Daum C."/>
            <person name="Floudas D."/>
            <person name="Sun H."/>
            <person name="Yadav J.S."/>
            <person name="Pangilinan J."/>
            <person name="Larsson K.H."/>
            <person name="Matsuura K."/>
            <person name="Barry K."/>
            <person name="Labutti K."/>
            <person name="Kuo R."/>
            <person name="Ohm R.A."/>
            <person name="Bhattacharya S.S."/>
            <person name="Shirouzu T."/>
            <person name="Yoshinaga Y."/>
            <person name="Martin F.M."/>
            <person name="Grigoriev I.V."/>
            <person name="Hibbett D.S."/>
        </authorList>
    </citation>
    <scope>NUCLEOTIDE SEQUENCE [LARGE SCALE GENOMIC DNA]</scope>
    <source>
        <strain evidence="1 2">HHB12733</strain>
    </source>
</reference>
<dbReference type="EMBL" id="KV423921">
    <property type="protein sequence ID" value="KZT61745.1"/>
    <property type="molecule type" value="Genomic_DNA"/>
</dbReference>
<keyword evidence="2" id="KW-1185">Reference proteome</keyword>
<accession>A0A165JER0</accession>
<dbReference type="Proteomes" id="UP000076842">
    <property type="component" value="Unassembled WGS sequence"/>
</dbReference>
<gene>
    <name evidence="1" type="ORF">CALCODRAFT_423227</name>
</gene>
<dbReference type="STRING" id="1353952.A0A165JER0"/>
<dbReference type="InParanoid" id="A0A165JER0"/>
<feature type="non-terminal residue" evidence="1">
    <location>
        <position position="77"/>
    </location>
</feature>
<protein>
    <submittedName>
        <fullName evidence="1">Uncharacterized protein</fullName>
    </submittedName>
</protein>
<sequence length="77" mass="9159">LVPVLLGPTLPRADRGEEERAQWCRTMLILFKPWRTLNDILPSQRSWTEAFEEYRFDSRLEEIMSHIGVLNQCRDAR</sequence>
<evidence type="ECO:0000313" key="1">
    <source>
        <dbReference type="EMBL" id="KZT61745.1"/>
    </source>
</evidence>